<dbReference type="Pfam" id="PF11361">
    <property type="entry name" value="DUF3159"/>
    <property type="match status" value="1"/>
</dbReference>
<evidence type="ECO:0000256" key="2">
    <source>
        <dbReference type="SAM" id="Phobius"/>
    </source>
</evidence>
<evidence type="ECO:0000256" key="1">
    <source>
        <dbReference type="SAM" id="MobiDB-lite"/>
    </source>
</evidence>
<sequence length="294" mass="31511">MKPESTTGDGPAGSVPRTGLAMLAQEDFSVMDAIGGVRGIVESLLPGLVFVTCFVLTRDLKLTVLISAVLAVLEVLLRMLQRQPVMGALSGVAAVGICLVWAWFSKDARNYYLPGFITNAFWLLVLPVTVLARVPGIGVLIEFVRNPTLSDFRSWFDSWRSDKALYAAYTKVTLLWAAIFGLRLIVQVPMYLSDQIALLGTARLVMGVPLFACAIWLSWLMIATALHAHRLAQEQAAAEEVGEADSGAAAESAHTVKRDDAVNVVSDSAAAHQDDNIAVVGHDASTDNGASAEE</sequence>
<keyword evidence="2" id="KW-0472">Membrane</keyword>
<name>A0A087CDV3_9BIFI</name>
<dbReference type="eggNOG" id="ENOG5031MNQ">
    <property type="taxonomic scope" value="Bacteria"/>
</dbReference>
<proteinExistence type="predicted"/>
<evidence type="ECO:0000313" key="3">
    <source>
        <dbReference type="EMBL" id="KFI81453.1"/>
    </source>
</evidence>
<dbReference type="AlphaFoldDB" id="A0A087CDV3"/>
<dbReference type="STRING" id="218140.BPSY_1862"/>
<keyword evidence="2" id="KW-0812">Transmembrane</keyword>
<accession>A0A087CDV3</accession>
<comment type="caution">
    <text evidence="3">The sequence shown here is derived from an EMBL/GenBank/DDBJ whole genome shotgun (WGS) entry which is preliminary data.</text>
</comment>
<keyword evidence="2" id="KW-1133">Transmembrane helix</keyword>
<feature type="transmembrane region" description="Helical" evidence="2">
    <location>
        <begin position="116"/>
        <end position="143"/>
    </location>
</feature>
<reference evidence="3 4" key="1">
    <citation type="submission" date="2014-03" db="EMBL/GenBank/DDBJ databases">
        <title>Genomics of Bifidobacteria.</title>
        <authorList>
            <person name="Ventura M."/>
            <person name="Milani C."/>
            <person name="Lugli G.A."/>
        </authorList>
    </citation>
    <scope>NUCLEOTIDE SEQUENCE [LARGE SCALE GENOMIC DNA]</scope>
    <source>
        <strain evidence="3 4">LMG 21775</strain>
    </source>
</reference>
<feature type="transmembrane region" description="Helical" evidence="2">
    <location>
        <begin position="164"/>
        <end position="186"/>
    </location>
</feature>
<feature type="transmembrane region" description="Helical" evidence="2">
    <location>
        <begin position="206"/>
        <end position="226"/>
    </location>
</feature>
<dbReference type="Proteomes" id="UP000029050">
    <property type="component" value="Unassembled WGS sequence"/>
</dbReference>
<gene>
    <name evidence="3" type="ORF">BPSY_1862</name>
</gene>
<dbReference type="GeneID" id="98301055"/>
<dbReference type="InterPro" id="IPR016566">
    <property type="entry name" value="UCP010219"/>
</dbReference>
<keyword evidence="4" id="KW-1185">Reference proteome</keyword>
<protein>
    <submittedName>
        <fullName evidence="3">ABC-type Mn2+/Zn2+ transport system, permease protein</fullName>
    </submittedName>
</protein>
<dbReference type="RefSeq" id="WP_081884383.1">
    <property type="nucleotide sequence ID" value="NZ_JGZI01000010.1"/>
</dbReference>
<evidence type="ECO:0000313" key="4">
    <source>
        <dbReference type="Proteomes" id="UP000029050"/>
    </source>
</evidence>
<feature type="transmembrane region" description="Helical" evidence="2">
    <location>
        <begin position="85"/>
        <end position="104"/>
    </location>
</feature>
<organism evidence="3 4">
    <name type="scientific">Bifidobacterium psychraerophilum</name>
    <dbReference type="NCBI Taxonomy" id="218140"/>
    <lineage>
        <taxon>Bacteria</taxon>
        <taxon>Bacillati</taxon>
        <taxon>Actinomycetota</taxon>
        <taxon>Actinomycetes</taxon>
        <taxon>Bifidobacteriales</taxon>
        <taxon>Bifidobacteriaceae</taxon>
        <taxon>Bifidobacterium</taxon>
    </lineage>
</organism>
<feature type="region of interest" description="Disordered" evidence="1">
    <location>
        <begin position="273"/>
        <end position="294"/>
    </location>
</feature>
<dbReference type="EMBL" id="JGZI01000010">
    <property type="protein sequence ID" value="KFI81453.1"/>
    <property type="molecule type" value="Genomic_DNA"/>
</dbReference>